<evidence type="ECO:0000256" key="2">
    <source>
        <dbReference type="ARBA" id="ARBA00022786"/>
    </source>
</evidence>
<name>A0A1R1PZJ6_ZANCU</name>
<evidence type="ECO:0000313" key="6">
    <source>
        <dbReference type="Proteomes" id="UP000188320"/>
    </source>
</evidence>
<evidence type="ECO:0000256" key="4">
    <source>
        <dbReference type="ARBA" id="ARBA00043952"/>
    </source>
</evidence>
<comment type="pathway">
    <text evidence="4">Protein modification.</text>
</comment>
<evidence type="ECO:0000313" key="5">
    <source>
        <dbReference type="EMBL" id="OMH86365.1"/>
    </source>
</evidence>
<dbReference type="Proteomes" id="UP000188320">
    <property type="component" value="Unassembled WGS sequence"/>
</dbReference>
<dbReference type="InterPro" id="IPR023318">
    <property type="entry name" value="Ub_act_enz_dom_a_sf"/>
</dbReference>
<reference evidence="6" key="1">
    <citation type="submission" date="2017-01" db="EMBL/GenBank/DDBJ databases">
        <authorList>
            <person name="Wang Y."/>
            <person name="White M."/>
            <person name="Kvist S."/>
            <person name="Moncalvo J.-M."/>
        </authorList>
    </citation>
    <scope>NUCLEOTIDE SEQUENCE [LARGE SCALE GENOMIC DNA]</scope>
    <source>
        <strain evidence="6">COL-18-3</strain>
    </source>
</reference>
<sequence>MKYCGNDIDIDGKEEEKMQSEVHKLAKISGLVGAEHFDELVFDCVFKNSIEESLLMEDMWKSRAKPTPLSFSDFQNGNLAENTSIDIRKTPSIEECFKQWKDSNGRKYHPIDSYNKQHSFRTCGGTDAKNPSGRYRQMILYDFDFEDNLEKPLSDLGIQDGTFLTFTFESEDDDITIHPLVIFFYNRPSIDNDNQLELVSTAKNLGGTNGISERLNSCKKRKLSETDSDLKEEAFSHPSGNAKKARLDTEVSNHLVIEDSDDDHVEQNASLNSAVFIVDDSD</sequence>
<keyword evidence="2" id="KW-0833">Ubl conjugation pathway</keyword>
<gene>
    <name evidence="5" type="ORF">AX774_g51</name>
</gene>
<dbReference type="Gene3D" id="3.10.290.20">
    <property type="entry name" value="Ubiquitin-like 2 activating enzyme e1b. Chain: B, domain 3"/>
    <property type="match status" value="1"/>
</dbReference>
<dbReference type="AlphaFoldDB" id="A0A1R1PZJ6"/>
<evidence type="ECO:0000256" key="3">
    <source>
        <dbReference type="ARBA" id="ARBA00022840"/>
    </source>
</evidence>
<dbReference type="EMBL" id="LSSK01000006">
    <property type="protein sequence ID" value="OMH86365.1"/>
    <property type="molecule type" value="Genomic_DNA"/>
</dbReference>
<keyword evidence="1" id="KW-0547">Nucleotide-binding</keyword>
<proteinExistence type="predicted"/>
<organism evidence="5 6">
    <name type="scientific">Zancudomyces culisetae</name>
    <name type="common">Gut fungus</name>
    <name type="synonym">Smittium culisetae</name>
    <dbReference type="NCBI Taxonomy" id="1213189"/>
    <lineage>
        <taxon>Eukaryota</taxon>
        <taxon>Fungi</taxon>
        <taxon>Fungi incertae sedis</taxon>
        <taxon>Zoopagomycota</taxon>
        <taxon>Kickxellomycotina</taxon>
        <taxon>Harpellomycetes</taxon>
        <taxon>Harpellales</taxon>
        <taxon>Legeriomycetaceae</taxon>
        <taxon>Zancudomyces</taxon>
    </lineage>
</organism>
<dbReference type="GO" id="GO:0005524">
    <property type="term" value="F:ATP binding"/>
    <property type="evidence" value="ECO:0007669"/>
    <property type="project" value="UniProtKB-KW"/>
</dbReference>
<dbReference type="Gene3D" id="1.10.10.520">
    <property type="entry name" value="Ubiquitin activating enzymes (Uba3). Chain: B, domain 2"/>
    <property type="match status" value="1"/>
</dbReference>
<keyword evidence="3" id="KW-0067">ATP-binding</keyword>
<evidence type="ECO:0000256" key="1">
    <source>
        <dbReference type="ARBA" id="ARBA00022741"/>
    </source>
</evidence>
<keyword evidence="6" id="KW-1185">Reference proteome</keyword>
<protein>
    <submittedName>
        <fullName evidence="5">Uncharacterized protein</fullName>
    </submittedName>
</protein>
<accession>A0A1R1PZJ6</accession>
<comment type="caution">
    <text evidence="5">The sequence shown here is derived from an EMBL/GenBank/DDBJ whole genome shotgun (WGS) entry which is preliminary data.</text>
</comment>
<dbReference type="OrthoDB" id="10255449at2759"/>